<keyword evidence="3 6" id="KW-0238">DNA-binding</keyword>
<dbReference type="Pfam" id="PF13377">
    <property type="entry name" value="Peripla_BP_3"/>
    <property type="match status" value="1"/>
</dbReference>
<dbReference type="Proteomes" id="UP001589692">
    <property type="component" value="Unassembled WGS sequence"/>
</dbReference>
<evidence type="ECO:0000313" key="7">
    <source>
        <dbReference type="Proteomes" id="UP001589692"/>
    </source>
</evidence>
<dbReference type="InterPro" id="IPR010982">
    <property type="entry name" value="Lambda_DNA-bd_dom_sf"/>
</dbReference>
<dbReference type="SUPFAM" id="SSF53822">
    <property type="entry name" value="Periplasmic binding protein-like I"/>
    <property type="match status" value="1"/>
</dbReference>
<dbReference type="SUPFAM" id="SSF47413">
    <property type="entry name" value="lambda repressor-like DNA-binding domains"/>
    <property type="match status" value="1"/>
</dbReference>
<dbReference type="PROSITE" id="PS00356">
    <property type="entry name" value="HTH_LACI_1"/>
    <property type="match status" value="1"/>
</dbReference>
<feature type="domain" description="HTH lacI-type" evidence="5">
    <location>
        <begin position="5"/>
        <end position="52"/>
    </location>
</feature>
<dbReference type="PANTHER" id="PTHR30146:SF148">
    <property type="entry name" value="HTH-TYPE TRANSCRIPTIONAL REPRESSOR PURR-RELATED"/>
    <property type="match status" value="1"/>
</dbReference>
<dbReference type="CDD" id="cd06288">
    <property type="entry name" value="PBP1_sucrose_transcription_regulator"/>
    <property type="match status" value="1"/>
</dbReference>
<dbReference type="InterPro" id="IPR000843">
    <property type="entry name" value="HTH_LacI"/>
</dbReference>
<keyword evidence="2" id="KW-0805">Transcription regulation</keyword>
<accession>A0ABV6AC07</accession>
<dbReference type="InterPro" id="IPR046335">
    <property type="entry name" value="LacI/GalR-like_sensor"/>
</dbReference>
<comment type="caution">
    <text evidence="6">The sequence shown here is derived from an EMBL/GenBank/DDBJ whole genome shotgun (WGS) entry which is preliminary data.</text>
</comment>
<dbReference type="EMBL" id="JBHMAA010000004">
    <property type="protein sequence ID" value="MFB9947634.1"/>
    <property type="molecule type" value="Genomic_DNA"/>
</dbReference>
<dbReference type="PANTHER" id="PTHR30146">
    <property type="entry name" value="LACI-RELATED TRANSCRIPTIONAL REPRESSOR"/>
    <property type="match status" value="1"/>
</dbReference>
<dbReference type="PROSITE" id="PS50932">
    <property type="entry name" value="HTH_LACI_2"/>
    <property type="match status" value="1"/>
</dbReference>
<evidence type="ECO:0000259" key="5">
    <source>
        <dbReference type="PROSITE" id="PS50932"/>
    </source>
</evidence>
<organism evidence="6 7">
    <name type="scientific">Rhizobium puerariae</name>
    <dbReference type="NCBI Taxonomy" id="1585791"/>
    <lineage>
        <taxon>Bacteria</taxon>
        <taxon>Pseudomonadati</taxon>
        <taxon>Pseudomonadota</taxon>
        <taxon>Alphaproteobacteria</taxon>
        <taxon>Hyphomicrobiales</taxon>
        <taxon>Rhizobiaceae</taxon>
        <taxon>Rhizobium/Agrobacterium group</taxon>
        <taxon>Rhizobium</taxon>
    </lineage>
</organism>
<protein>
    <submittedName>
        <fullName evidence="6">LacI family DNA-binding transcriptional regulator</fullName>
    </submittedName>
</protein>
<dbReference type="Pfam" id="PF00356">
    <property type="entry name" value="LacI"/>
    <property type="match status" value="1"/>
</dbReference>
<evidence type="ECO:0000256" key="1">
    <source>
        <dbReference type="ARBA" id="ARBA00022491"/>
    </source>
</evidence>
<dbReference type="GO" id="GO:0003677">
    <property type="term" value="F:DNA binding"/>
    <property type="evidence" value="ECO:0007669"/>
    <property type="project" value="UniProtKB-KW"/>
</dbReference>
<dbReference type="Gene3D" id="1.10.260.40">
    <property type="entry name" value="lambda repressor-like DNA-binding domains"/>
    <property type="match status" value="1"/>
</dbReference>
<keyword evidence="1" id="KW-0678">Repressor</keyword>
<evidence type="ECO:0000256" key="4">
    <source>
        <dbReference type="ARBA" id="ARBA00023163"/>
    </source>
</evidence>
<reference evidence="6 7" key="1">
    <citation type="submission" date="2024-09" db="EMBL/GenBank/DDBJ databases">
        <authorList>
            <person name="Sun Q."/>
            <person name="Mori K."/>
        </authorList>
    </citation>
    <scope>NUCLEOTIDE SEQUENCE [LARGE SCALE GENOMIC DNA]</scope>
    <source>
        <strain evidence="6 7">TBRC 4938</strain>
    </source>
</reference>
<evidence type="ECO:0000313" key="6">
    <source>
        <dbReference type="EMBL" id="MFB9947634.1"/>
    </source>
</evidence>
<gene>
    <name evidence="6" type="ORF">ACFFP0_02185</name>
</gene>
<dbReference type="SMART" id="SM00354">
    <property type="entry name" value="HTH_LACI"/>
    <property type="match status" value="1"/>
</dbReference>
<sequence length="332" mass="35907">MKKRVKMVDVARAANVSRTTVSLVLNGIPGVRIAETTRQRVLQVARELGYSPGPLIENLDPGRKRLFGVMINEISAAYPIDLIYGLQNWADAHGLQIVIQVTDSAADHEIAALENFARFGVEGVVYANTFTAIVSPPVSLGNFRHVLLNCRREDSSGFAVLPAERHGGMLAADHLIETGRRRIATITGDPWQLASIERLAGYHRSLNRAGLNHGARFERVSDWGHASGHAAARELLSLSAPPDALFCHNDIVARGAMAAVHEMGLKVPEDLAIIGYDDREFARDLGISSVTLPLAEMGERALSELAGESVPADRTVTVQGRLVARMSTGASR</sequence>
<dbReference type="RefSeq" id="WP_377255469.1">
    <property type="nucleotide sequence ID" value="NZ_JBHMAA010000004.1"/>
</dbReference>
<evidence type="ECO:0000256" key="3">
    <source>
        <dbReference type="ARBA" id="ARBA00023125"/>
    </source>
</evidence>
<evidence type="ECO:0000256" key="2">
    <source>
        <dbReference type="ARBA" id="ARBA00023015"/>
    </source>
</evidence>
<proteinExistence type="predicted"/>
<keyword evidence="7" id="KW-1185">Reference proteome</keyword>
<name>A0ABV6AC07_9HYPH</name>
<keyword evidence="4" id="KW-0804">Transcription</keyword>
<dbReference type="InterPro" id="IPR028082">
    <property type="entry name" value="Peripla_BP_I"/>
</dbReference>
<dbReference type="CDD" id="cd01392">
    <property type="entry name" value="HTH_LacI"/>
    <property type="match status" value="1"/>
</dbReference>
<dbReference type="Gene3D" id="3.40.50.2300">
    <property type="match status" value="2"/>
</dbReference>